<protein>
    <submittedName>
        <fullName evidence="8">ZCCHC8</fullName>
    </submittedName>
</protein>
<evidence type="ECO:0000256" key="1">
    <source>
        <dbReference type="ARBA" id="ARBA00004123"/>
    </source>
</evidence>
<comment type="subcellular location">
    <subcellularLocation>
        <location evidence="1">Nucleus</location>
    </subcellularLocation>
</comment>
<dbReference type="SMART" id="SM00581">
    <property type="entry name" value="PSP"/>
    <property type="match status" value="1"/>
</dbReference>
<evidence type="ECO:0000313" key="8">
    <source>
        <dbReference type="EMBL" id="CAE1255448.1"/>
    </source>
</evidence>
<dbReference type="GO" id="GO:0071013">
    <property type="term" value="C:catalytic step 2 spliceosome"/>
    <property type="evidence" value="ECO:0007669"/>
    <property type="project" value="TreeGrafter"/>
</dbReference>
<feature type="compositionally biased region" description="Acidic residues" evidence="6">
    <location>
        <begin position="52"/>
        <end position="62"/>
    </location>
</feature>
<evidence type="ECO:0000256" key="2">
    <source>
        <dbReference type="ARBA" id="ARBA00022723"/>
    </source>
</evidence>
<dbReference type="InterPro" id="IPR006568">
    <property type="entry name" value="PSP_pro-rich"/>
</dbReference>
<dbReference type="PANTHER" id="PTHR13316:SF0">
    <property type="entry name" value="ZINC FINGER CCHC DOMAIN-CONTAINING PROTEIN 8"/>
    <property type="match status" value="1"/>
</dbReference>
<feature type="region of interest" description="Disordered" evidence="6">
    <location>
        <begin position="460"/>
        <end position="575"/>
    </location>
</feature>
<keyword evidence="4" id="KW-0862">Zinc</keyword>
<evidence type="ECO:0000256" key="4">
    <source>
        <dbReference type="ARBA" id="ARBA00022833"/>
    </source>
</evidence>
<keyword evidence="5" id="KW-0539">Nucleus</keyword>
<dbReference type="Proteomes" id="UP000597762">
    <property type="component" value="Unassembled WGS sequence"/>
</dbReference>
<dbReference type="AlphaFoldDB" id="A0A812C6X6"/>
<feature type="region of interest" description="Disordered" evidence="6">
    <location>
        <begin position="587"/>
        <end position="614"/>
    </location>
</feature>
<evidence type="ECO:0000259" key="7">
    <source>
        <dbReference type="SMART" id="SM00581"/>
    </source>
</evidence>
<feature type="region of interest" description="Disordered" evidence="6">
    <location>
        <begin position="25"/>
        <end position="110"/>
    </location>
</feature>
<comment type="caution">
    <text evidence="8">The sequence shown here is derived from an EMBL/GenBank/DDBJ whole genome shotgun (WGS) entry which is preliminary data.</text>
</comment>
<evidence type="ECO:0000256" key="3">
    <source>
        <dbReference type="ARBA" id="ARBA00022771"/>
    </source>
</evidence>
<dbReference type="OrthoDB" id="8026949at2759"/>
<sequence length="716" mass="80788">MAGVFGDSSLFDEFDKERPSVATFISYNQNERGEDDTSKIVFHCPDSNSDSSDWEQETEEGQVDTTETKVGKDEQEEMDESDDEANEDGKGFQKKAKKGSSTNGEVHLGALKHTNHQLQFEREKLRKFIRKIDSSRCVPDEESPTIQILYQNNDFSRKYRAQIESFVNNLISEHIKDQSNEKLPVLQLKASTLTCVDLNEDLNTEQRNHAMWTNHAIIGTSHYYIDFQVDTTGWPLVDMNPSLTHSWDIPKYEQVFFDPIPIEVDEEGDKPKGSRPERRKPQCFNCGGDHMMNECKEKKDYSRIRMNRQNFMQNSQSGGGPQKNSRYHADTDHRFAAFKPGTISDSLRVALGLDSASVPMYIYRMRLYGYPPGWLEEAKTKTASGMTMFDKHGRQISVTGETLEEGELEPTVSGDAEIDPSLIIEYPGFTVPLPQEAYDEHMEYDMPPLQTHQLKDTLVSYQSSTKRKGESYKNENAKKSRHYETGSEMDLDDDNEGSFPDYYDLANPKIEDTSCFIPPLPSDTPPSRPPLPNETPPSSGSDFKFSPKNPMPEPARRRTPLCLPQPKSDAYFSSDSLEDLEAQYRSLQKQLQDEDSDSEPSSDSQVKAAEPNPAELVNPVVLSSDESSHAPSDTGSSSSAYTSLCQSVGRDYGTPVLHNKGSFTALPERANFSVGIQDHIPFENLPQSTGTYDRMRKLFIKIKQTLSANNSKTKKS</sequence>
<evidence type="ECO:0000313" key="9">
    <source>
        <dbReference type="Proteomes" id="UP000597762"/>
    </source>
</evidence>
<feature type="compositionally biased region" description="Basic and acidic residues" evidence="6">
    <location>
        <begin position="269"/>
        <end position="280"/>
    </location>
</feature>
<evidence type="ECO:0000256" key="6">
    <source>
        <dbReference type="SAM" id="MobiDB-lite"/>
    </source>
</evidence>
<dbReference type="GO" id="GO:0008270">
    <property type="term" value="F:zinc ion binding"/>
    <property type="evidence" value="ECO:0007669"/>
    <property type="project" value="UniProtKB-KW"/>
</dbReference>
<dbReference type="Pfam" id="PF04046">
    <property type="entry name" value="PSP"/>
    <property type="match status" value="1"/>
</dbReference>
<gene>
    <name evidence="8" type="ORF">SPHA_29608</name>
</gene>
<keyword evidence="3" id="KW-0863">Zinc-finger</keyword>
<dbReference type="EMBL" id="CAHIKZ030001180">
    <property type="protein sequence ID" value="CAE1255448.1"/>
    <property type="molecule type" value="Genomic_DNA"/>
</dbReference>
<evidence type="ECO:0000256" key="5">
    <source>
        <dbReference type="ARBA" id="ARBA00023242"/>
    </source>
</evidence>
<accession>A0A812C6X6</accession>
<proteinExistence type="predicted"/>
<dbReference type="InterPro" id="IPR052115">
    <property type="entry name" value="NEXT_complex_subunit_ZCCHC8"/>
</dbReference>
<keyword evidence="9" id="KW-1185">Reference proteome</keyword>
<feature type="region of interest" description="Disordered" evidence="6">
    <location>
        <begin position="264"/>
        <end position="284"/>
    </location>
</feature>
<name>A0A812C6X6_ACAPH</name>
<dbReference type="GO" id="GO:0003723">
    <property type="term" value="F:RNA binding"/>
    <property type="evidence" value="ECO:0007669"/>
    <property type="project" value="TreeGrafter"/>
</dbReference>
<reference evidence="8" key="1">
    <citation type="submission" date="2021-01" db="EMBL/GenBank/DDBJ databases">
        <authorList>
            <person name="Li R."/>
            <person name="Bekaert M."/>
        </authorList>
    </citation>
    <scope>NUCLEOTIDE SEQUENCE</scope>
    <source>
        <strain evidence="8">Farmed</strain>
    </source>
</reference>
<feature type="domain" description="PSP proline-rich" evidence="7">
    <location>
        <begin position="335"/>
        <end position="388"/>
    </location>
</feature>
<dbReference type="PANTHER" id="PTHR13316">
    <property type="entry name" value="ZINC FINGER, CCHC DOMAIN CONTAINING 8"/>
    <property type="match status" value="1"/>
</dbReference>
<feature type="compositionally biased region" description="Acidic residues" evidence="6">
    <location>
        <begin position="487"/>
        <end position="496"/>
    </location>
</feature>
<organism evidence="8 9">
    <name type="scientific">Acanthosepion pharaonis</name>
    <name type="common">Pharaoh cuttlefish</name>
    <name type="synonym">Sepia pharaonis</name>
    <dbReference type="NCBI Taxonomy" id="158019"/>
    <lineage>
        <taxon>Eukaryota</taxon>
        <taxon>Metazoa</taxon>
        <taxon>Spiralia</taxon>
        <taxon>Lophotrochozoa</taxon>
        <taxon>Mollusca</taxon>
        <taxon>Cephalopoda</taxon>
        <taxon>Coleoidea</taxon>
        <taxon>Decapodiformes</taxon>
        <taxon>Sepiida</taxon>
        <taxon>Sepiina</taxon>
        <taxon>Sepiidae</taxon>
        <taxon>Acanthosepion</taxon>
    </lineage>
</organism>
<feature type="compositionally biased region" description="Acidic residues" evidence="6">
    <location>
        <begin position="74"/>
        <end position="86"/>
    </location>
</feature>
<feature type="compositionally biased region" description="Basic and acidic residues" evidence="6">
    <location>
        <begin position="467"/>
        <end position="485"/>
    </location>
</feature>
<keyword evidence="2" id="KW-0479">Metal-binding</keyword>
<feature type="compositionally biased region" description="Pro residues" evidence="6">
    <location>
        <begin position="518"/>
        <end position="535"/>
    </location>
</feature>